<dbReference type="GO" id="GO:0016787">
    <property type="term" value="F:hydrolase activity"/>
    <property type="evidence" value="ECO:0007669"/>
    <property type="project" value="UniProtKB-KW"/>
</dbReference>
<feature type="domain" description="Helicase ATP-binding" evidence="5">
    <location>
        <begin position="82"/>
        <end position="214"/>
    </location>
</feature>
<sequence length="456" mass="52314">MSTSVFFHGGTLVLQGIGSDACPPAPFRFIKGRWRCEAYHYSTLVPWFREQKIRDSVPRWHTLHLTLHEQREPHDYQTEALAAWEKAGRRGSIVLPTGAGKTFIAQHAIHRARCATVVVAPTIDLLHQWYSRLTNAFQTEIGVYYGGEKKILPLTVTTYHSAGDLIAEAGNHFKCIIFDEVHHLPAPSWSETALMAPAPLRLGLTATYPDAQEQTNGRRSLEDLLGPIVYTKKIDELVGLQLAEYRTERIRVNLTAEERERYNRDHKLYTDYINSQRLPQRYGPDWLLELMRRSTQDLAARRALLARQHMLRLIGQCAEKFQALEALLHEYSQERVLIFTEQNATVYELSRRFLIPAITHETGAAERKHILDGFREGQYRVIATSRVLNEGVDVPEAKIAVVLGGTSGAREYIQRLGRVLRKVENRQAQLFEIIARKTLEEGRAQRRRAHWKKREG</sequence>
<dbReference type="InterPro" id="IPR001650">
    <property type="entry name" value="Helicase_C-like"/>
</dbReference>
<dbReference type="GO" id="GO:0004386">
    <property type="term" value="F:helicase activity"/>
    <property type="evidence" value="ECO:0007669"/>
    <property type="project" value="UniProtKB-KW"/>
</dbReference>
<evidence type="ECO:0000256" key="4">
    <source>
        <dbReference type="ARBA" id="ARBA00022840"/>
    </source>
</evidence>
<dbReference type="SUPFAM" id="SSF52540">
    <property type="entry name" value="P-loop containing nucleoside triphosphate hydrolases"/>
    <property type="match status" value="1"/>
</dbReference>
<keyword evidence="1" id="KW-0547">Nucleotide-binding</keyword>
<keyword evidence="2" id="KW-0378">Hydrolase</keyword>
<comment type="caution">
    <text evidence="7">The sequence shown here is derived from an EMBL/GenBank/DDBJ whole genome shotgun (WGS) entry which is preliminary data.</text>
</comment>
<dbReference type="SMART" id="SM00490">
    <property type="entry name" value="HELICc"/>
    <property type="match status" value="1"/>
</dbReference>
<dbReference type="InterPro" id="IPR050615">
    <property type="entry name" value="ATP-dep_DNA_Helicase"/>
</dbReference>
<reference evidence="7 8" key="1">
    <citation type="submission" date="2018-06" db="EMBL/GenBank/DDBJ databases">
        <title>Genomic Encyclopedia of Archaeal and Bacterial Type Strains, Phase II (KMG-II): from individual species to whole genera.</title>
        <authorList>
            <person name="Goeker M."/>
        </authorList>
    </citation>
    <scope>NUCLEOTIDE SEQUENCE [LARGE SCALE GENOMIC DNA]</scope>
    <source>
        <strain evidence="7 8">ATCC BAA-1881</strain>
    </source>
</reference>
<evidence type="ECO:0000256" key="2">
    <source>
        <dbReference type="ARBA" id="ARBA00022801"/>
    </source>
</evidence>
<keyword evidence="4" id="KW-0067">ATP-binding</keyword>
<dbReference type="RefSeq" id="WP_170142910.1">
    <property type="nucleotide sequence ID" value="NZ_BIFX01000001.1"/>
</dbReference>
<feature type="domain" description="Helicase C-terminal" evidence="6">
    <location>
        <begin position="323"/>
        <end position="456"/>
    </location>
</feature>
<dbReference type="Proteomes" id="UP000248806">
    <property type="component" value="Unassembled WGS sequence"/>
</dbReference>
<dbReference type="Pfam" id="PF00271">
    <property type="entry name" value="Helicase_C"/>
    <property type="match status" value="1"/>
</dbReference>
<organism evidence="7 8">
    <name type="scientific">Thermosporothrix hazakensis</name>
    <dbReference type="NCBI Taxonomy" id="644383"/>
    <lineage>
        <taxon>Bacteria</taxon>
        <taxon>Bacillati</taxon>
        <taxon>Chloroflexota</taxon>
        <taxon>Ktedonobacteria</taxon>
        <taxon>Ktedonobacterales</taxon>
        <taxon>Thermosporotrichaceae</taxon>
        <taxon>Thermosporothrix</taxon>
    </lineage>
</organism>
<evidence type="ECO:0000313" key="7">
    <source>
        <dbReference type="EMBL" id="PZW22961.1"/>
    </source>
</evidence>
<dbReference type="EMBL" id="QKUF01000028">
    <property type="protein sequence ID" value="PZW22961.1"/>
    <property type="molecule type" value="Genomic_DNA"/>
</dbReference>
<dbReference type="PROSITE" id="PS51192">
    <property type="entry name" value="HELICASE_ATP_BIND_1"/>
    <property type="match status" value="1"/>
</dbReference>
<dbReference type="CDD" id="cd17926">
    <property type="entry name" value="DEXHc_RE"/>
    <property type="match status" value="1"/>
</dbReference>
<dbReference type="AlphaFoldDB" id="A0A326U0T8"/>
<gene>
    <name evidence="7" type="ORF">EI42_05173</name>
</gene>
<protein>
    <submittedName>
        <fullName evidence="7">Superfamily II DNA or RNA helicase</fullName>
    </submittedName>
</protein>
<accession>A0A326U0T8</accession>
<dbReference type="Pfam" id="PF04851">
    <property type="entry name" value="ResIII"/>
    <property type="match status" value="1"/>
</dbReference>
<dbReference type="InterPro" id="IPR014001">
    <property type="entry name" value="Helicase_ATP-bd"/>
</dbReference>
<proteinExistence type="predicted"/>
<dbReference type="GO" id="GO:0005524">
    <property type="term" value="F:ATP binding"/>
    <property type="evidence" value="ECO:0007669"/>
    <property type="project" value="UniProtKB-KW"/>
</dbReference>
<dbReference type="PANTHER" id="PTHR11274">
    <property type="entry name" value="RAD25/XP-B DNA REPAIR HELICASE"/>
    <property type="match status" value="1"/>
</dbReference>
<dbReference type="InterPro" id="IPR027417">
    <property type="entry name" value="P-loop_NTPase"/>
</dbReference>
<keyword evidence="3 7" id="KW-0347">Helicase</keyword>
<evidence type="ECO:0000259" key="5">
    <source>
        <dbReference type="PROSITE" id="PS51192"/>
    </source>
</evidence>
<dbReference type="InterPro" id="IPR006935">
    <property type="entry name" value="Helicase/UvrB_N"/>
</dbReference>
<name>A0A326U0T8_THEHA</name>
<evidence type="ECO:0000313" key="8">
    <source>
        <dbReference type="Proteomes" id="UP000248806"/>
    </source>
</evidence>
<dbReference type="PANTHER" id="PTHR11274:SF0">
    <property type="entry name" value="GENERAL TRANSCRIPTION AND DNA REPAIR FACTOR IIH HELICASE SUBUNIT XPB"/>
    <property type="match status" value="1"/>
</dbReference>
<dbReference type="Gene3D" id="3.40.50.300">
    <property type="entry name" value="P-loop containing nucleotide triphosphate hydrolases"/>
    <property type="match status" value="2"/>
</dbReference>
<keyword evidence="8" id="KW-1185">Reference proteome</keyword>
<evidence type="ECO:0000256" key="3">
    <source>
        <dbReference type="ARBA" id="ARBA00022806"/>
    </source>
</evidence>
<evidence type="ECO:0000259" key="6">
    <source>
        <dbReference type="PROSITE" id="PS51194"/>
    </source>
</evidence>
<dbReference type="PROSITE" id="PS51194">
    <property type="entry name" value="HELICASE_CTER"/>
    <property type="match status" value="1"/>
</dbReference>
<dbReference type="GO" id="GO:0003677">
    <property type="term" value="F:DNA binding"/>
    <property type="evidence" value="ECO:0007669"/>
    <property type="project" value="InterPro"/>
</dbReference>
<evidence type="ECO:0000256" key="1">
    <source>
        <dbReference type="ARBA" id="ARBA00022741"/>
    </source>
</evidence>
<dbReference type="SMART" id="SM00487">
    <property type="entry name" value="DEXDc"/>
    <property type="match status" value="1"/>
</dbReference>